<feature type="binding site" evidence="11">
    <location>
        <position position="680"/>
    </location>
    <ligand>
        <name>Zn(2+)</name>
        <dbReference type="ChEBI" id="CHEBI:29105"/>
        <note>catalytic</note>
    </ligand>
</feature>
<evidence type="ECO:0000256" key="3">
    <source>
        <dbReference type="ARBA" id="ARBA00009553"/>
    </source>
</evidence>
<dbReference type="InterPro" id="IPR013215">
    <property type="entry name" value="Cbl-indep_Met_Synth_N"/>
</dbReference>
<feature type="binding site" evidence="11">
    <location>
        <position position="620"/>
    </location>
    <ligand>
        <name>5-methyltetrahydropteroyltri-L-glutamate</name>
        <dbReference type="ChEBI" id="CHEBI:58207"/>
    </ligand>
</feature>
<dbReference type="Proteomes" id="UP001164506">
    <property type="component" value="Chromosome"/>
</dbReference>
<evidence type="ECO:0000313" key="15">
    <source>
        <dbReference type="Proteomes" id="UP001164506"/>
    </source>
</evidence>
<dbReference type="NCBIfam" id="TIGR01371">
    <property type="entry name" value="met_syn_B12ind"/>
    <property type="match status" value="1"/>
</dbReference>
<dbReference type="PANTHER" id="PTHR30519">
    <property type="entry name" value="5-METHYLTETRAHYDROPTEROYLTRIGLUTAMATE--HOMOCYSTEINE METHYLTRANSFERASE"/>
    <property type="match status" value="1"/>
</dbReference>
<comment type="function">
    <text evidence="1 11">Catalyzes the transfer of a methyl group from 5-methyltetrahydrofolate to homocysteine resulting in methionine formation.</text>
</comment>
<keyword evidence="15" id="KW-1185">Reference proteome</keyword>
<proteinExistence type="inferred from homology"/>
<dbReference type="EMBL" id="CP084204">
    <property type="protein sequence ID" value="UZX25983.1"/>
    <property type="molecule type" value="Genomic_DNA"/>
</dbReference>
<feature type="binding site" evidence="11">
    <location>
        <position position="499"/>
    </location>
    <ligand>
        <name>L-homocysteine</name>
        <dbReference type="ChEBI" id="CHEBI:58199"/>
    </ligand>
</feature>
<dbReference type="Pfam" id="PF01717">
    <property type="entry name" value="Meth_synt_2"/>
    <property type="match status" value="1"/>
</dbReference>
<dbReference type="Gene3D" id="3.20.20.210">
    <property type="match status" value="2"/>
</dbReference>
<keyword evidence="9 11" id="KW-0862">Zinc</keyword>
<keyword evidence="8 11" id="KW-0677">Repeat</keyword>
<evidence type="ECO:0000256" key="5">
    <source>
        <dbReference type="ARBA" id="ARBA00022605"/>
    </source>
</evidence>
<feature type="binding site" evidence="11">
    <location>
        <position position="656"/>
    </location>
    <ligand>
        <name>Zn(2+)</name>
        <dbReference type="ChEBI" id="CHEBI:29105"/>
        <note>catalytic</note>
    </ligand>
</feature>
<dbReference type="NCBIfam" id="NF003556">
    <property type="entry name" value="PRK05222.1"/>
    <property type="match status" value="1"/>
</dbReference>
<evidence type="ECO:0000256" key="6">
    <source>
        <dbReference type="ARBA" id="ARBA00022679"/>
    </source>
</evidence>
<organism evidence="14 15">
    <name type="scientific">Streptomyces tanashiensis</name>
    <dbReference type="NCBI Taxonomy" id="67367"/>
    <lineage>
        <taxon>Bacteria</taxon>
        <taxon>Bacillati</taxon>
        <taxon>Actinomycetota</taxon>
        <taxon>Actinomycetes</taxon>
        <taxon>Kitasatosporales</taxon>
        <taxon>Streptomycetaceae</taxon>
        <taxon>Streptomyces</taxon>
    </lineage>
</organism>
<evidence type="ECO:0000256" key="11">
    <source>
        <dbReference type="HAMAP-Rule" id="MF_00172"/>
    </source>
</evidence>
<dbReference type="EC" id="2.1.1.14" evidence="11"/>
<reference evidence="14" key="1">
    <citation type="submission" date="2021-09" db="EMBL/GenBank/DDBJ databases">
        <title>Complete genome sequence and metabolic characterization of Streptomyces tanashiensis DSM 731 the producer of antibacterial Kalafungin and diverse secondary metabolites.</title>
        <authorList>
            <person name="Abbasi M.N."/>
            <person name="Anwar M.N."/>
            <person name="Alam K."/>
            <person name="Shoaib M."/>
            <person name="Lin Z."/>
            <person name="Hayat M."/>
            <person name="Ali M.I."/>
            <person name="Malik H.M.T."/>
            <person name="Ahmed I."/>
            <person name="Li A."/>
            <person name="Hailong Wang H."/>
            <person name="Zhang Y."/>
        </authorList>
    </citation>
    <scope>NUCLEOTIDE SEQUENCE</scope>
    <source>
        <strain evidence="14">Kala</strain>
    </source>
</reference>
<name>A0ABY6RA28_9ACTN</name>
<dbReference type="HAMAP" id="MF_00172">
    <property type="entry name" value="Meth_synth"/>
    <property type="match status" value="1"/>
</dbReference>
<feature type="active site" description="Proton donor" evidence="11">
    <location>
        <position position="709"/>
    </location>
</feature>
<dbReference type="RefSeq" id="WP_267260180.1">
    <property type="nucleotide sequence ID" value="NZ_CP084204.1"/>
</dbReference>
<feature type="binding site" evidence="11">
    <location>
        <begin position="24"/>
        <end position="27"/>
    </location>
    <ligand>
        <name>5-methyltetrahydropteroyltri-L-glutamate</name>
        <dbReference type="ChEBI" id="CHEBI:58207"/>
    </ligand>
</feature>
<evidence type="ECO:0000313" key="14">
    <source>
        <dbReference type="EMBL" id="UZX25983.1"/>
    </source>
</evidence>
<dbReference type="InterPro" id="IPR002629">
    <property type="entry name" value="Met_Synth_C/arc"/>
</dbReference>
<feature type="binding site" evidence="11">
    <location>
        <position position="576"/>
    </location>
    <ligand>
        <name>5-methyltetrahydropteroyltri-L-glutamate</name>
        <dbReference type="ChEBI" id="CHEBI:58207"/>
    </ligand>
</feature>
<feature type="binding site" evidence="11">
    <location>
        <begin position="446"/>
        <end position="448"/>
    </location>
    <ligand>
        <name>L-methionine</name>
        <dbReference type="ChEBI" id="CHEBI:57844"/>
    </ligand>
</feature>
<feature type="binding site" evidence="11">
    <location>
        <position position="499"/>
    </location>
    <ligand>
        <name>L-methionine</name>
        <dbReference type="ChEBI" id="CHEBI:57844"/>
    </ligand>
</feature>
<feature type="binding site" evidence="11">
    <location>
        <begin position="446"/>
        <end position="448"/>
    </location>
    <ligand>
        <name>L-homocysteine</name>
        <dbReference type="ChEBI" id="CHEBI:58199"/>
    </ligand>
</feature>
<dbReference type="GO" id="GO:0003871">
    <property type="term" value="F:5-methyltetrahydropteroyltriglutamate-homocysteine S-methyltransferase activity"/>
    <property type="evidence" value="ECO:0007669"/>
    <property type="project" value="UniProtKB-EC"/>
</dbReference>
<accession>A0ABY6RA28</accession>
<dbReference type="CDD" id="cd03311">
    <property type="entry name" value="CIMS_C_terminal_like"/>
    <property type="match status" value="1"/>
</dbReference>
<evidence type="ECO:0000256" key="1">
    <source>
        <dbReference type="ARBA" id="ARBA00002777"/>
    </source>
</evidence>
<dbReference type="InterPro" id="IPR006276">
    <property type="entry name" value="Cobalamin-indep_Met_synthase"/>
</dbReference>
<dbReference type="GeneID" id="95605193"/>
<feature type="binding site" evidence="11">
    <location>
        <position position="614"/>
    </location>
    <ligand>
        <name>L-homocysteine</name>
        <dbReference type="ChEBI" id="CHEBI:58199"/>
    </ligand>
</feature>
<keyword evidence="7 11" id="KW-0479">Metal-binding</keyword>
<gene>
    <name evidence="11 14" type="primary">metE</name>
    <name evidence="14" type="ORF">LDH80_37180</name>
</gene>
<comment type="caution">
    <text evidence="11">Lacks conserved residue(s) required for the propagation of feature annotation.</text>
</comment>
<feature type="domain" description="Cobalamin-independent methionine synthase MetE C-terminal/archaeal" evidence="12">
    <location>
        <begin position="441"/>
        <end position="763"/>
    </location>
</feature>
<comment type="catalytic activity">
    <reaction evidence="11">
        <text>5-methyltetrahydropteroyltri-L-glutamate + L-homocysteine = tetrahydropteroyltri-L-glutamate + L-methionine</text>
        <dbReference type="Rhea" id="RHEA:21196"/>
        <dbReference type="ChEBI" id="CHEBI:57844"/>
        <dbReference type="ChEBI" id="CHEBI:58140"/>
        <dbReference type="ChEBI" id="CHEBI:58199"/>
        <dbReference type="ChEBI" id="CHEBI:58207"/>
        <dbReference type="EC" id="2.1.1.14"/>
    </reaction>
</comment>
<sequence>MTAKPAAAAARATVYGYPRQGQNRELKKAVEGYWKGHVTADALRETAAGLRRSHWRQLADAGIHEVPTGDFSYYDHVLDTSVMVGTVPARHREAFDADALDGYFAMARGTQDVAPLEMTKWFDTNYHYLVPELGPDTVFSADSTQQVAELKEALALGHTPRPVIVGPLTYLLLAKPAPGVAADFEPLTLLDRLLPVYADVLADLHAAGAAWVQLDEPALVQDRTPAELNAAARAYRELGAVTDRPKLLVASYFDRLGDALKVLAASPVEGLALDFTDSGAANLDDLAAVGGLPGKRLVAGVVDGRNIWINDYQKSLATLGTLLGLAGRVDVAASCSLLHVPLDATAERDIDPQIRRWLAFARQKTTEIATLARGLAQGTDTIAAELAANRADLASRAGSPLTRDPAVRARTAAVTDADGRRSPSYAERSAAQRAHLGLPVLPTTTIGSFPQTDELRLARAALRAGRIDAAGYEERIKDEIREVISFQEKTGVDVLVHGEPERNDMVQYFAEQLTGYVATRHGWVQSYGTRYVRPPVLAGDISRPEPMTVRWTTYAQAQTSRPVKGMLTGPVTMLAWSFVRDDQPLGDTARQMALALRDEVNDLEAAGTSVIQVDEPALRETLPLRAADHAAYLAWATESFRLTTSGVRPDTQIHTHMCYAEFGDIVQAIDDLDADVISLEAARSHMQVADELAAHGYPREAGPGVWDIHSPRIPSSDEAAALLRKGLDAIPAERLWVNPDCGLKTRGWPETRASLENLVIAAREVRAEWTADNG</sequence>
<protein>
    <recommendedName>
        <fullName evidence="11">5-methyltetrahydropteroyltriglutamate--homocysteine methyltransferase</fullName>
        <ecNumber evidence="11">2.1.1.14</ecNumber>
    </recommendedName>
    <alternativeName>
        <fullName evidence="11">Cobalamin-independent methionine synthase</fullName>
    </alternativeName>
    <alternativeName>
        <fullName evidence="11">Methionine synthase, vitamin-B12 independent isozyme</fullName>
    </alternativeName>
</protein>
<feature type="binding site" evidence="11">
    <location>
        <position position="614"/>
    </location>
    <ligand>
        <name>L-methionine</name>
        <dbReference type="ChEBI" id="CHEBI:57844"/>
    </ligand>
</feature>
<dbReference type="GO" id="GO:0032259">
    <property type="term" value="P:methylation"/>
    <property type="evidence" value="ECO:0007669"/>
    <property type="project" value="UniProtKB-KW"/>
</dbReference>
<dbReference type="InterPro" id="IPR038071">
    <property type="entry name" value="UROD/MetE-like_sf"/>
</dbReference>
<evidence type="ECO:0000256" key="4">
    <source>
        <dbReference type="ARBA" id="ARBA00022603"/>
    </source>
</evidence>
<dbReference type="SUPFAM" id="SSF51726">
    <property type="entry name" value="UROD/MetE-like"/>
    <property type="match status" value="2"/>
</dbReference>
<dbReference type="PIRSF" id="PIRSF000382">
    <property type="entry name" value="MeTrfase_B12_ind"/>
    <property type="match status" value="1"/>
</dbReference>
<keyword evidence="6 11" id="KW-0808">Transferase</keyword>
<keyword evidence="10 11" id="KW-0486">Methionine biosynthesis</keyword>
<evidence type="ECO:0000256" key="9">
    <source>
        <dbReference type="ARBA" id="ARBA00022833"/>
    </source>
</evidence>
<feature type="binding site" evidence="11">
    <location>
        <position position="120"/>
    </location>
    <ligand>
        <name>5-methyltetrahydropteroyltri-L-glutamate</name>
        <dbReference type="ChEBI" id="CHEBI:58207"/>
    </ligand>
</feature>
<evidence type="ECO:0000256" key="2">
    <source>
        <dbReference type="ARBA" id="ARBA00004681"/>
    </source>
</evidence>
<evidence type="ECO:0000259" key="12">
    <source>
        <dbReference type="Pfam" id="PF01717"/>
    </source>
</evidence>
<comment type="pathway">
    <text evidence="2 11">Amino-acid biosynthesis; L-methionine biosynthesis via de novo pathway; L-methionine from L-homocysteine (MetE route): step 1/1.</text>
</comment>
<comment type="cofactor">
    <cofactor evidence="11">
        <name>Zn(2+)</name>
        <dbReference type="ChEBI" id="CHEBI:29105"/>
    </cofactor>
    <text evidence="11">Binds 1 zinc ion per subunit.</text>
</comment>
<feature type="binding site" evidence="11">
    <location>
        <position position="741"/>
    </location>
    <ligand>
        <name>Zn(2+)</name>
        <dbReference type="ChEBI" id="CHEBI:29105"/>
        <note>catalytic</note>
    </ligand>
</feature>
<evidence type="ECO:0000259" key="13">
    <source>
        <dbReference type="Pfam" id="PF08267"/>
    </source>
</evidence>
<feature type="binding site" evidence="11">
    <location>
        <position position="658"/>
    </location>
    <ligand>
        <name>Zn(2+)</name>
        <dbReference type="ChEBI" id="CHEBI:29105"/>
        <note>catalytic</note>
    </ligand>
</feature>
<evidence type="ECO:0000256" key="8">
    <source>
        <dbReference type="ARBA" id="ARBA00022737"/>
    </source>
</evidence>
<keyword evidence="5 11" id="KW-0028">Amino-acid biosynthesis</keyword>
<dbReference type="CDD" id="cd03312">
    <property type="entry name" value="CIMS_N_terminal_like"/>
    <property type="match status" value="1"/>
</dbReference>
<evidence type="ECO:0000256" key="10">
    <source>
        <dbReference type="ARBA" id="ARBA00023167"/>
    </source>
</evidence>
<comment type="similarity">
    <text evidence="3 11">Belongs to the vitamin-B12 independent methionine synthase family.</text>
</comment>
<keyword evidence="4 11" id="KW-0489">Methyltransferase</keyword>
<feature type="domain" description="Cobalamin-independent methionine synthase MetE N-terminal" evidence="13">
    <location>
        <begin position="13"/>
        <end position="322"/>
    </location>
</feature>
<dbReference type="Pfam" id="PF08267">
    <property type="entry name" value="Meth_synt_1"/>
    <property type="match status" value="1"/>
</dbReference>
<evidence type="ECO:0000256" key="7">
    <source>
        <dbReference type="ARBA" id="ARBA00022723"/>
    </source>
</evidence>